<gene>
    <name evidence="4" type="ORF">G5C33_11520</name>
</gene>
<dbReference type="RefSeq" id="WP_165327349.1">
    <property type="nucleotide sequence ID" value="NZ_CP049109.1"/>
</dbReference>
<evidence type="ECO:0000313" key="5">
    <source>
        <dbReference type="Proteomes" id="UP000501568"/>
    </source>
</evidence>
<dbReference type="KEGG" id="spzr:G5C33_11520"/>
<name>A0A6G6Y5Y3_9SPHN</name>
<evidence type="ECO:0000256" key="3">
    <source>
        <dbReference type="PROSITE-ProRule" id="PRU00339"/>
    </source>
</evidence>
<dbReference type="SMART" id="SM00028">
    <property type="entry name" value="TPR"/>
    <property type="match status" value="4"/>
</dbReference>
<accession>A0A6G6Y5Y3</accession>
<feature type="repeat" description="TPR" evidence="3">
    <location>
        <begin position="367"/>
        <end position="400"/>
    </location>
</feature>
<dbReference type="PANTHER" id="PTHR45586:SF1">
    <property type="entry name" value="LIPOPOLYSACCHARIDE ASSEMBLY PROTEIN B"/>
    <property type="match status" value="1"/>
</dbReference>
<keyword evidence="5" id="KW-1185">Reference proteome</keyword>
<dbReference type="Proteomes" id="UP000501568">
    <property type="component" value="Chromosome"/>
</dbReference>
<organism evidence="4 5">
    <name type="scientific">Stakelama tenebrarum</name>
    <dbReference type="NCBI Taxonomy" id="2711215"/>
    <lineage>
        <taxon>Bacteria</taxon>
        <taxon>Pseudomonadati</taxon>
        <taxon>Pseudomonadota</taxon>
        <taxon>Alphaproteobacteria</taxon>
        <taxon>Sphingomonadales</taxon>
        <taxon>Sphingomonadaceae</taxon>
        <taxon>Stakelama</taxon>
    </lineage>
</organism>
<sequence>MCVGGPALAQQADGHAYVRAMAADAEGDVQAAVVAYTRALENAPDDEMVSLRAYRAGLAAGDEALATRAAQALRAGLAPPPDAVVYLLAVAVRDGDEGDIKLLMGEIEGGPFDFMLPTLRAWQAYTRGKDPFPPLDAPADTGLTRRFNIENRALLSLLTGRIDAGSRTIRALVGGGRASEDLQLDGAVLLVAAGHRAEARALVVGEDSEMAAYLQRMGRKKPDLSFGFSRMLLRVAGDLAQEDAVPLSIMLTRTGLLLDPRDDRLRLLLADALSRDGADPVALETLEAIPANSPYADQARIVSVDVLARAGRTEEALEHAREIANRRNASSGDARSYADLLAANGRYDAAALAYALALSRPGGRDDWALHVARGMALDAAGRWDAAVTALRRAVALAPNQPVALDALGRAQIERGVDMAAATAMIERAHELQPDNPAITDSLGWAYYQQGEFARALPLLEAAAKGAPGSTEINEHLGDAYWRMGRRFEARYAWRAAAVYAEGSDKARIEAKLRHGLDGSDD</sequence>
<dbReference type="InterPro" id="IPR051012">
    <property type="entry name" value="CellSynth/LPSAsmb/PSIAsmb"/>
</dbReference>
<reference evidence="4 5" key="1">
    <citation type="submission" date="2020-02" db="EMBL/GenBank/DDBJ databases">
        <authorList>
            <person name="Zheng R.K."/>
            <person name="Sun C.M."/>
        </authorList>
    </citation>
    <scope>NUCLEOTIDE SEQUENCE [LARGE SCALE GENOMIC DNA]</scope>
    <source>
        <strain evidence="5">zrk23</strain>
    </source>
</reference>
<keyword evidence="1" id="KW-0677">Repeat</keyword>
<evidence type="ECO:0000256" key="1">
    <source>
        <dbReference type="ARBA" id="ARBA00022737"/>
    </source>
</evidence>
<evidence type="ECO:0000256" key="2">
    <source>
        <dbReference type="ARBA" id="ARBA00022803"/>
    </source>
</evidence>
<dbReference type="InterPro" id="IPR019734">
    <property type="entry name" value="TPR_rpt"/>
</dbReference>
<dbReference type="EMBL" id="CP049109">
    <property type="protein sequence ID" value="QIG80342.1"/>
    <property type="molecule type" value="Genomic_DNA"/>
</dbReference>
<proteinExistence type="predicted"/>
<dbReference type="Pfam" id="PF13432">
    <property type="entry name" value="TPR_16"/>
    <property type="match status" value="1"/>
</dbReference>
<dbReference type="Pfam" id="PF13428">
    <property type="entry name" value="TPR_14"/>
    <property type="match status" value="1"/>
</dbReference>
<dbReference type="Gene3D" id="1.25.40.10">
    <property type="entry name" value="Tetratricopeptide repeat domain"/>
    <property type="match status" value="1"/>
</dbReference>
<protein>
    <submittedName>
        <fullName evidence="4">Tetratricopeptide repeat protein</fullName>
    </submittedName>
</protein>
<evidence type="ECO:0000313" key="4">
    <source>
        <dbReference type="EMBL" id="QIG80342.1"/>
    </source>
</evidence>
<dbReference type="AlphaFoldDB" id="A0A6G6Y5Y3"/>
<dbReference type="InterPro" id="IPR011990">
    <property type="entry name" value="TPR-like_helical_dom_sf"/>
</dbReference>
<dbReference type="PROSITE" id="PS50005">
    <property type="entry name" value="TPR"/>
    <property type="match status" value="1"/>
</dbReference>
<dbReference type="SUPFAM" id="SSF48452">
    <property type="entry name" value="TPR-like"/>
    <property type="match status" value="2"/>
</dbReference>
<keyword evidence="2 3" id="KW-0802">TPR repeat</keyword>
<dbReference type="PANTHER" id="PTHR45586">
    <property type="entry name" value="TPR REPEAT-CONTAINING PROTEIN PA4667"/>
    <property type="match status" value="1"/>
</dbReference>